<evidence type="ECO:0000256" key="14">
    <source>
        <dbReference type="ARBA" id="ARBA00023288"/>
    </source>
</evidence>
<accession>A0A1L3J2E4</accession>
<keyword evidence="6 15" id="KW-0812">Transmembrane</keyword>
<protein>
    <submittedName>
        <fullName evidence="19">Sugar transporter</fullName>
    </submittedName>
</protein>
<keyword evidence="20" id="KW-1185">Reference proteome</keyword>
<keyword evidence="12" id="KW-0564">Palmitate</keyword>
<evidence type="ECO:0000256" key="5">
    <source>
        <dbReference type="ARBA" id="ARBA00022597"/>
    </source>
</evidence>
<feature type="domain" description="Polysaccharide export protein N-terminal" evidence="17">
    <location>
        <begin position="43"/>
        <end position="138"/>
    </location>
</feature>
<evidence type="ECO:0000259" key="18">
    <source>
        <dbReference type="Pfam" id="PF22461"/>
    </source>
</evidence>
<name>A0A1L3J2E4_9FLAO</name>
<dbReference type="STRING" id="1913577.LPB144_02205"/>
<dbReference type="OrthoDB" id="662756at2"/>
<feature type="signal peptide" evidence="16">
    <location>
        <begin position="1"/>
        <end position="21"/>
    </location>
</feature>
<dbReference type="Gene3D" id="3.30.1950.10">
    <property type="entry name" value="wza like domain"/>
    <property type="match status" value="1"/>
</dbReference>
<evidence type="ECO:0000256" key="3">
    <source>
        <dbReference type="ARBA" id="ARBA00022448"/>
    </source>
</evidence>
<evidence type="ECO:0000256" key="13">
    <source>
        <dbReference type="ARBA" id="ARBA00023237"/>
    </source>
</evidence>
<keyword evidence="3" id="KW-0813">Transport</keyword>
<keyword evidence="10" id="KW-0626">Porin</keyword>
<dbReference type="InterPro" id="IPR049712">
    <property type="entry name" value="Poly_export"/>
</dbReference>
<sequence length="259" mass="28892">MKFMIRILSCLLLSLTLFSCATRDEVVYFQKAEDIQGMENLQSYEPIIEKNDVLNIRVSSRNEEVVKPFKMNLDSQQSGGGGNQNPSLMGYLVDPKGNIQFPVLGQIHVAGKKRTELEQDLQSQIRTMVTDAVVSIRITNFKVTVLGEVGNPGRVDVEDGRITLPELFASVGDINYQGKRENILVIRETNGVKTMGRVDITDSNVFKNPFYYLKQNDIVYVEPTYKQMKSAGFFSSYAGIFSLIGSVSGVILLLTSISK</sequence>
<evidence type="ECO:0000313" key="20">
    <source>
        <dbReference type="Proteomes" id="UP000182510"/>
    </source>
</evidence>
<keyword evidence="7 16" id="KW-0732">Signal</keyword>
<dbReference type="InterPro" id="IPR054765">
    <property type="entry name" value="SLBB_dom"/>
</dbReference>
<dbReference type="GO" id="GO:0015288">
    <property type="term" value="F:porin activity"/>
    <property type="evidence" value="ECO:0007669"/>
    <property type="project" value="UniProtKB-KW"/>
</dbReference>
<feature type="chain" id="PRO_5012001350" evidence="16">
    <location>
        <begin position="22"/>
        <end position="259"/>
    </location>
</feature>
<evidence type="ECO:0000256" key="4">
    <source>
        <dbReference type="ARBA" id="ARBA00022452"/>
    </source>
</evidence>
<keyword evidence="13" id="KW-0998">Cell outer membrane</keyword>
<proteinExistence type="inferred from homology"/>
<evidence type="ECO:0000256" key="1">
    <source>
        <dbReference type="ARBA" id="ARBA00004571"/>
    </source>
</evidence>
<dbReference type="PROSITE" id="PS51257">
    <property type="entry name" value="PROKAR_LIPOPROTEIN"/>
    <property type="match status" value="1"/>
</dbReference>
<evidence type="ECO:0000256" key="9">
    <source>
        <dbReference type="ARBA" id="ARBA00023065"/>
    </source>
</evidence>
<dbReference type="RefSeq" id="WP_072551951.1">
    <property type="nucleotide sequence ID" value="NZ_CP018153.1"/>
</dbReference>
<evidence type="ECO:0000256" key="10">
    <source>
        <dbReference type="ARBA" id="ARBA00023114"/>
    </source>
</evidence>
<evidence type="ECO:0000256" key="11">
    <source>
        <dbReference type="ARBA" id="ARBA00023136"/>
    </source>
</evidence>
<dbReference type="Pfam" id="PF02563">
    <property type="entry name" value="Poly_export"/>
    <property type="match status" value="1"/>
</dbReference>
<dbReference type="Proteomes" id="UP000182510">
    <property type="component" value="Chromosome"/>
</dbReference>
<keyword evidence="14" id="KW-0449">Lipoprotein</keyword>
<dbReference type="Pfam" id="PF22461">
    <property type="entry name" value="SLBB_2"/>
    <property type="match status" value="1"/>
</dbReference>
<dbReference type="EMBL" id="CP018153">
    <property type="protein sequence ID" value="APG59295.1"/>
    <property type="molecule type" value="Genomic_DNA"/>
</dbReference>
<evidence type="ECO:0000256" key="2">
    <source>
        <dbReference type="ARBA" id="ARBA00009450"/>
    </source>
</evidence>
<evidence type="ECO:0000259" key="17">
    <source>
        <dbReference type="Pfam" id="PF02563"/>
    </source>
</evidence>
<evidence type="ECO:0000256" key="12">
    <source>
        <dbReference type="ARBA" id="ARBA00023139"/>
    </source>
</evidence>
<dbReference type="AlphaFoldDB" id="A0A1L3J2E4"/>
<dbReference type="GO" id="GO:0009279">
    <property type="term" value="C:cell outer membrane"/>
    <property type="evidence" value="ECO:0007669"/>
    <property type="project" value="UniProtKB-SubCell"/>
</dbReference>
<keyword evidence="4" id="KW-1134">Transmembrane beta strand</keyword>
<comment type="similarity">
    <text evidence="2">Belongs to the BexD/CtrA/VexA family.</text>
</comment>
<reference evidence="19 20" key="1">
    <citation type="submission" date="2016-11" db="EMBL/GenBank/DDBJ databases">
        <title>Gramella sp. LPB0144 isolated from marine environment.</title>
        <authorList>
            <person name="Kim E."/>
            <person name="Yi H."/>
        </authorList>
    </citation>
    <scope>NUCLEOTIDE SEQUENCE [LARGE SCALE GENOMIC DNA]</scope>
    <source>
        <strain evidence="19 20">LPB0144</strain>
    </source>
</reference>
<evidence type="ECO:0000256" key="6">
    <source>
        <dbReference type="ARBA" id="ARBA00022692"/>
    </source>
</evidence>
<keyword evidence="8" id="KW-0625">Polysaccharide transport</keyword>
<evidence type="ECO:0000256" key="7">
    <source>
        <dbReference type="ARBA" id="ARBA00022729"/>
    </source>
</evidence>
<feature type="domain" description="SLBB" evidence="18">
    <location>
        <begin position="142"/>
        <end position="221"/>
    </location>
</feature>
<evidence type="ECO:0000256" key="16">
    <source>
        <dbReference type="SAM" id="SignalP"/>
    </source>
</evidence>
<dbReference type="PANTHER" id="PTHR33619:SF3">
    <property type="entry name" value="POLYSACCHARIDE EXPORT PROTEIN GFCE-RELATED"/>
    <property type="match status" value="1"/>
</dbReference>
<dbReference type="GO" id="GO:0046930">
    <property type="term" value="C:pore complex"/>
    <property type="evidence" value="ECO:0007669"/>
    <property type="project" value="UniProtKB-KW"/>
</dbReference>
<keyword evidence="15" id="KW-1133">Transmembrane helix</keyword>
<keyword evidence="11 15" id="KW-0472">Membrane</keyword>
<dbReference type="GO" id="GO:0006811">
    <property type="term" value="P:monoatomic ion transport"/>
    <property type="evidence" value="ECO:0007669"/>
    <property type="project" value="UniProtKB-KW"/>
</dbReference>
<keyword evidence="5 19" id="KW-0762">Sugar transport</keyword>
<evidence type="ECO:0000256" key="15">
    <source>
        <dbReference type="SAM" id="Phobius"/>
    </source>
</evidence>
<feature type="transmembrane region" description="Helical" evidence="15">
    <location>
        <begin position="234"/>
        <end position="254"/>
    </location>
</feature>
<gene>
    <name evidence="19" type="ORF">LPB144_02205</name>
</gene>
<dbReference type="KEGG" id="grl:LPB144_02205"/>
<dbReference type="InterPro" id="IPR003715">
    <property type="entry name" value="Poly_export_N"/>
</dbReference>
<organism evidence="19 20">
    <name type="scientific">Christiangramia salexigens</name>
    <dbReference type="NCBI Taxonomy" id="1913577"/>
    <lineage>
        <taxon>Bacteria</taxon>
        <taxon>Pseudomonadati</taxon>
        <taxon>Bacteroidota</taxon>
        <taxon>Flavobacteriia</taxon>
        <taxon>Flavobacteriales</taxon>
        <taxon>Flavobacteriaceae</taxon>
        <taxon>Christiangramia</taxon>
    </lineage>
</organism>
<dbReference type="GO" id="GO:0015159">
    <property type="term" value="F:polysaccharide transmembrane transporter activity"/>
    <property type="evidence" value="ECO:0007669"/>
    <property type="project" value="InterPro"/>
</dbReference>
<evidence type="ECO:0000313" key="19">
    <source>
        <dbReference type="EMBL" id="APG59295.1"/>
    </source>
</evidence>
<evidence type="ECO:0000256" key="8">
    <source>
        <dbReference type="ARBA" id="ARBA00023047"/>
    </source>
</evidence>
<keyword evidence="9" id="KW-0406">Ion transport</keyword>
<comment type="subcellular location">
    <subcellularLocation>
        <location evidence="1">Cell outer membrane</location>
        <topology evidence="1">Multi-pass membrane protein</topology>
    </subcellularLocation>
</comment>
<dbReference type="PANTHER" id="PTHR33619">
    <property type="entry name" value="POLYSACCHARIDE EXPORT PROTEIN GFCE-RELATED"/>
    <property type="match status" value="1"/>
</dbReference>